<dbReference type="CDD" id="cd01166">
    <property type="entry name" value="KdgK"/>
    <property type="match status" value="1"/>
</dbReference>
<dbReference type="GO" id="GO:0042840">
    <property type="term" value="P:D-glucuronate catabolic process"/>
    <property type="evidence" value="ECO:0007669"/>
    <property type="project" value="TreeGrafter"/>
</dbReference>
<dbReference type="PROSITE" id="PS00584">
    <property type="entry name" value="PFKB_KINASES_2"/>
    <property type="match status" value="1"/>
</dbReference>
<name>A0A099KRZ3_COLPS</name>
<evidence type="ECO:0000313" key="6">
    <source>
        <dbReference type="Proteomes" id="UP000029843"/>
    </source>
</evidence>
<proteinExistence type="inferred from homology"/>
<dbReference type="RefSeq" id="WP_033093615.1">
    <property type="nucleotide sequence ID" value="NZ_JQED01000017.1"/>
</dbReference>
<dbReference type="PANTHER" id="PTHR43085:SF15">
    <property type="entry name" value="2-DEHYDRO-3-DEOXYGLUCONOKINASE"/>
    <property type="match status" value="1"/>
</dbReference>
<evidence type="ECO:0000259" key="4">
    <source>
        <dbReference type="Pfam" id="PF00294"/>
    </source>
</evidence>
<gene>
    <name evidence="5" type="ORF">ND2E_2850</name>
</gene>
<dbReference type="PANTHER" id="PTHR43085">
    <property type="entry name" value="HEXOKINASE FAMILY MEMBER"/>
    <property type="match status" value="1"/>
</dbReference>
<evidence type="ECO:0000313" key="5">
    <source>
        <dbReference type="EMBL" id="KGJ92602.1"/>
    </source>
</evidence>
<dbReference type="GO" id="GO:0008673">
    <property type="term" value="F:2-dehydro-3-deoxygluconokinase activity"/>
    <property type="evidence" value="ECO:0007669"/>
    <property type="project" value="UniProtKB-EC"/>
</dbReference>
<protein>
    <submittedName>
        <fullName evidence="5">2-dehydro-3-deoxygluconokinase</fullName>
        <ecNumber evidence="5">2.7.1.45</ecNumber>
    </submittedName>
</protein>
<comment type="similarity">
    <text evidence="1">Belongs to the carbohydrate kinase PfkB family.</text>
</comment>
<feature type="domain" description="Carbohydrate kinase PfkB" evidence="4">
    <location>
        <begin position="7"/>
        <end position="307"/>
    </location>
</feature>
<dbReference type="InterPro" id="IPR002173">
    <property type="entry name" value="Carboh/pur_kinase_PfkB_CS"/>
</dbReference>
<keyword evidence="3 5" id="KW-0418">Kinase</keyword>
<comment type="caution">
    <text evidence="5">The sequence shown here is derived from an EMBL/GenBank/DDBJ whole genome shotgun (WGS) entry which is preliminary data.</text>
</comment>
<evidence type="ECO:0000256" key="2">
    <source>
        <dbReference type="ARBA" id="ARBA00022679"/>
    </source>
</evidence>
<evidence type="ECO:0000256" key="1">
    <source>
        <dbReference type="ARBA" id="ARBA00010688"/>
    </source>
</evidence>
<dbReference type="SUPFAM" id="SSF53613">
    <property type="entry name" value="Ribokinase-like"/>
    <property type="match status" value="1"/>
</dbReference>
<reference evidence="5 6" key="1">
    <citation type="submission" date="2014-08" db="EMBL/GenBank/DDBJ databases">
        <title>Genomic and Phenotypic Diversity of Colwellia psychrerythraea strains from Disparate Marine Basins.</title>
        <authorList>
            <person name="Techtmann S.M."/>
            <person name="Stelling S.C."/>
            <person name="Utturkar S.M."/>
            <person name="Alshibli N."/>
            <person name="Harris A."/>
            <person name="Brown S.D."/>
            <person name="Hazen T.C."/>
        </authorList>
    </citation>
    <scope>NUCLEOTIDE SEQUENCE [LARGE SCALE GENOMIC DNA]</scope>
    <source>
        <strain evidence="5 6">ND2E</strain>
    </source>
</reference>
<dbReference type="GO" id="GO:0006974">
    <property type="term" value="P:DNA damage response"/>
    <property type="evidence" value="ECO:0007669"/>
    <property type="project" value="TreeGrafter"/>
</dbReference>
<dbReference type="Gene3D" id="3.40.1190.20">
    <property type="match status" value="1"/>
</dbReference>
<sequence length="321" mass="35410">MTTNIANIIVMGECMVEFGRATSLSSSGNLYKKSFAGDVFNTGIYIKRCVKEQANVKFLTAIGTDENSNEMLAMMKNESIETNLVYKSNSAQMGLYLIDVDDEGERSFSYWRETSAAKQVVRFLSDDLDNPALKNVDSFFFSGISIAILSERDRQKLWRFIFELKASGTKIIFDPNYRPTLWSTINETRAAYAVAFELADIALPGVDDHMVLYNAKSAEDVAGFLEQFAINEIIIKNGSQGMLLSVDGIRSYIDVDPVKKVVDTTSAGDAFNGAYLSSRLLGRTPRQAANFAAKASACVIQHKGAIVDDSAFSKHLLDCPI</sequence>
<dbReference type="Proteomes" id="UP000029843">
    <property type="component" value="Unassembled WGS sequence"/>
</dbReference>
<evidence type="ECO:0000256" key="3">
    <source>
        <dbReference type="ARBA" id="ARBA00022777"/>
    </source>
</evidence>
<dbReference type="GO" id="GO:0005829">
    <property type="term" value="C:cytosol"/>
    <property type="evidence" value="ECO:0007669"/>
    <property type="project" value="TreeGrafter"/>
</dbReference>
<organism evidence="5 6">
    <name type="scientific">Colwellia psychrerythraea</name>
    <name type="common">Vibrio psychroerythus</name>
    <dbReference type="NCBI Taxonomy" id="28229"/>
    <lineage>
        <taxon>Bacteria</taxon>
        <taxon>Pseudomonadati</taxon>
        <taxon>Pseudomonadota</taxon>
        <taxon>Gammaproteobacteria</taxon>
        <taxon>Alteromonadales</taxon>
        <taxon>Colwelliaceae</taxon>
        <taxon>Colwellia</taxon>
    </lineage>
</organism>
<dbReference type="InterPro" id="IPR050306">
    <property type="entry name" value="PfkB_Carbo_kinase"/>
</dbReference>
<dbReference type="InterPro" id="IPR029056">
    <property type="entry name" value="Ribokinase-like"/>
</dbReference>
<dbReference type="AlphaFoldDB" id="A0A099KRZ3"/>
<dbReference type="InterPro" id="IPR011611">
    <property type="entry name" value="PfkB_dom"/>
</dbReference>
<dbReference type="EC" id="2.7.1.45" evidence="5"/>
<dbReference type="Pfam" id="PF00294">
    <property type="entry name" value="PfkB"/>
    <property type="match status" value="1"/>
</dbReference>
<dbReference type="PATRIC" id="fig|28229.4.peg.1892"/>
<keyword evidence="2 5" id="KW-0808">Transferase</keyword>
<accession>A0A099KRZ3</accession>
<dbReference type="EMBL" id="JQED01000017">
    <property type="protein sequence ID" value="KGJ92602.1"/>
    <property type="molecule type" value="Genomic_DNA"/>
</dbReference>
<dbReference type="GO" id="GO:0019698">
    <property type="term" value="P:D-galacturonate catabolic process"/>
    <property type="evidence" value="ECO:0007669"/>
    <property type="project" value="TreeGrafter"/>
</dbReference>